<dbReference type="PIRSF" id="PIRSF001604">
    <property type="entry name" value="LigA"/>
    <property type="match status" value="1"/>
</dbReference>
<keyword evidence="8 11" id="KW-0520">NAD</keyword>
<dbReference type="Gene3D" id="6.20.10.30">
    <property type="match status" value="1"/>
</dbReference>
<evidence type="ECO:0000256" key="7">
    <source>
        <dbReference type="ARBA" id="ARBA00022842"/>
    </source>
</evidence>
<feature type="binding site" evidence="11">
    <location>
        <position position="411"/>
    </location>
    <ligand>
        <name>Zn(2+)</name>
        <dbReference type="ChEBI" id="CHEBI:29105"/>
    </ligand>
</feature>
<dbReference type="InterPro" id="IPR013840">
    <property type="entry name" value="DNAligase_N"/>
</dbReference>
<dbReference type="Pfam" id="PF14520">
    <property type="entry name" value="HHH_5"/>
    <property type="match status" value="1"/>
</dbReference>
<dbReference type="InterPro" id="IPR033136">
    <property type="entry name" value="DNA_ligase_CS"/>
</dbReference>
<dbReference type="InterPro" id="IPR012340">
    <property type="entry name" value="NA-bd_OB-fold"/>
</dbReference>
<dbReference type="PANTHER" id="PTHR23389">
    <property type="entry name" value="CHROMOSOME TRANSMISSION FIDELITY FACTOR 18"/>
    <property type="match status" value="1"/>
</dbReference>
<dbReference type="NCBIfam" id="NF005932">
    <property type="entry name" value="PRK07956.1"/>
    <property type="match status" value="1"/>
</dbReference>
<dbReference type="PROSITE" id="PS01056">
    <property type="entry name" value="DNA_LIGASE_N2"/>
    <property type="match status" value="1"/>
</dbReference>
<evidence type="ECO:0000256" key="11">
    <source>
        <dbReference type="HAMAP-Rule" id="MF_01588"/>
    </source>
</evidence>
<keyword evidence="15" id="KW-1185">Reference proteome</keyword>
<feature type="binding site" evidence="11">
    <location>
        <position position="414"/>
    </location>
    <ligand>
        <name>Zn(2+)</name>
        <dbReference type="ChEBI" id="CHEBI:29105"/>
    </ligand>
</feature>
<dbReference type="Pfam" id="PF03120">
    <property type="entry name" value="OB_DNA_ligase"/>
    <property type="match status" value="1"/>
</dbReference>
<proteinExistence type="inferred from homology"/>
<accession>A0ABM5UUE4</accession>
<gene>
    <name evidence="11 14" type="primary">ligA</name>
    <name evidence="14" type="ORF">CleRT_07610</name>
</gene>
<dbReference type="SMART" id="SM00532">
    <property type="entry name" value="LIGANc"/>
    <property type="match status" value="1"/>
</dbReference>
<dbReference type="CDD" id="cd00114">
    <property type="entry name" value="LIGANc"/>
    <property type="match status" value="1"/>
</dbReference>
<dbReference type="Pfam" id="PF00533">
    <property type="entry name" value="BRCT"/>
    <property type="match status" value="1"/>
</dbReference>
<evidence type="ECO:0000256" key="8">
    <source>
        <dbReference type="ARBA" id="ARBA00023027"/>
    </source>
</evidence>
<dbReference type="InterPro" id="IPR001357">
    <property type="entry name" value="BRCT_dom"/>
</dbReference>
<dbReference type="InterPro" id="IPR010994">
    <property type="entry name" value="RuvA_2-like"/>
</dbReference>
<dbReference type="SMART" id="SM00292">
    <property type="entry name" value="BRCT"/>
    <property type="match status" value="1"/>
</dbReference>
<keyword evidence="7 11" id="KW-0460">Magnesium</keyword>
<dbReference type="Gene3D" id="1.10.150.20">
    <property type="entry name" value="5' to 3' exonuclease, C-terminal subdomain"/>
    <property type="match status" value="2"/>
</dbReference>
<dbReference type="Gene3D" id="3.40.50.10190">
    <property type="entry name" value="BRCT domain"/>
    <property type="match status" value="1"/>
</dbReference>
<dbReference type="Pfam" id="PF01653">
    <property type="entry name" value="DNA_ligase_aden"/>
    <property type="match status" value="1"/>
</dbReference>
<comment type="function">
    <text evidence="1 11">DNA ligase that catalyzes the formation of phosphodiester linkages between 5'-phosphoryl and 3'-hydroxyl groups in double-stranded DNA using NAD as a coenzyme and as the energy source for the reaction. It is essential for DNA replication and repair of damaged DNA.</text>
</comment>
<dbReference type="Gene3D" id="2.40.50.140">
    <property type="entry name" value="Nucleic acid-binding proteins"/>
    <property type="match status" value="1"/>
</dbReference>
<dbReference type="InterPro" id="IPR004150">
    <property type="entry name" value="NAD_DNA_ligase_OB"/>
</dbReference>
<evidence type="ECO:0000256" key="6">
    <source>
        <dbReference type="ARBA" id="ARBA00022833"/>
    </source>
</evidence>
<evidence type="ECO:0000313" key="14">
    <source>
        <dbReference type="EMBL" id="AKQ33576.1"/>
    </source>
</evidence>
<dbReference type="NCBIfam" id="TIGR00575">
    <property type="entry name" value="dnlj"/>
    <property type="match status" value="1"/>
</dbReference>
<dbReference type="SMART" id="SM00278">
    <property type="entry name" value="HhH1"/>
    <property type="match status" value="4"/>
</dbReference>
<dbReference type="SUPFAM" id="SSF56091">
    <property type="entry name" value="DNA ligase/mRNA capping enzyme, catalytic domain"/>
    <property type="match status" value="1"/>
</dbReference>
<evidence type="ECO:0000256" key="3">
    <source>
        <dbReference type="ARBA" id="ARBA00022705"/>
    </source>
</evidence>
<evidence type="ECO:0000256" key="10">
    <source>
        <dbReference type="ARBA" id="ARBA00034005"/>
    </source>
</evidence>
<keyword evidence="2 11" id="KW-0436">Ligase</keyword>
<feature type="binding site" evidence="11">
    <location>
        <position position="435"/>
    </location>
    <ligand>
        <name>Zn(2+)</name>
        <dbReference type="ChEBI" id="CHEBI:29105"/>
    </ligand>
</feature>
<dbReference type="PROSITE" id="PS50172">
    <property type="entry name" value="BRCT"/>
    <property type="match status" value="1"/>
</dbReference>
<dbReference type="InterPro" id="IPR001679">
    <property type="entry name" value="DNA_ligase"/>
</dbReference>
<feature type="binding site" evidence="11">
    <location>
        <position position="317"/>
    </location>
    <ligand>
        <name>NAD(+)</name>
        <dbReference type="ChEBI" id="CHEBI:57540"/>
    </ligand>
</feature>
<dbReference type="EC" id="6.5.1.2" evidence="11 12"/>
<dbReference type="InterPro" id="IPR036420">
    <property type="entry name" value="BRCT_dom_sf"/>
</dbReference>
<keyword evidence="3 11" id="KW-0235">DNA replication</keyword>
<dbReference type="PROSITE" id="PS01055">
    <property type="entry name" value="DNA_LIGASE_N1"/>
    <property type="match status" value="1"/>
</dbReference>
<dbReference type="Pfam" id="PF12826">
    <property type="entry name" value="HHH_2"/>
    <property type="match status" value="1"/>
</dbReference>
<comment type="catalytic activity">
    <reaction evidence="10 11 12">
        <text>NAD(+) + (deoxyribonucleotide)n-3'-hydroxyl + 5'-phospho-(deoxyribonucleotide)m = (deoxyribonucleotide)n+m + AMP + beta-nicotinamide D-nucleotide.</text>
        <dbReference type="EC" id="6.5.1.2"/>
    </reaction>
</comment>
<evidence type="ECO:0000256" key="9">
    <source>
        <dbReference type="ARBA" id="ARBA00023204"/>
    </source>
</evidence>
<dbReference type="GO" id="GO:0016874">
    <property type="term" value="F:ligase activity"/>
    <property type="evidence" value="ECO:0007669"/>
    <property type="project" value="UniProtKB-KW"/>
</dbReference>
<evidence type="ECO:0000256" key="5">
    <source>
        <dbReference type="ARBA" id="ARBA00022763"/>
    </source>
</evidence>
<reference evidence="14 15" key="1">
    <citation type="journal article" date="2015" name="Genome Biol. Evol.">
        <title>Distinctive Genome Reduction Rates Revealed by Genomic Analyses of Two Coxiella-Like Endosymbionts in Ticks.</title>
        <authorList>
            <person name="Gottlieb Y."/>
            <person name="Lalzar I."/>
            <person name="Klasson L."/>
        </authorList>
    </citation>
    <scope>NUCLEOTIDE SEQUENCE [LARGE SCALE GENOMIC DNA]</scope>
    <source>
        <strain evidence="14 15">CRt</strain>
    </source>
</reference>
<dbReference type="SUPFAM" id="SSF52113">
    <property type="entry name" value="BRCT domain"/>
    <property type="match status" value="1"/>
</dbReference>
<sequence>MAVPEKIRKQVKQLRKEINDYDYRYYVLSEPVIPDSIYDQLFHELKQLEEKYPELIVSTSPTQRVGSEPLKTFKTVFHEIPMLSLDNVFDESGLRAFDKRIRQRLKSNGPIEYTCEPKMDGVALSLLYEKGELIRAATRGDGFAGEDVTQNARTISTIPLQLRGHDFPRVVQIRGEVLMPREGFEKFNREAEKRGKKVFANPRNAASGSLRQLDPRITAKRPLIFYGYFLGLVRSSDLPQKHSDVLVRFKKWGIPVISETMVVEDIKACFGYYEHLRKIRDMIPFDIDGVVVKVNSLSLQEKLGFVSHAPRWAIAYKFPAQEKMTVVNDIEFYVGRTGAVTPVARLEPVSVGRVTVRNATLHNFNELRRKDIRVGDTVIVRRAGDVIPEIVAPLLAKRPKNAKVIKIPTRCPVCQAEVIKPEGEAVARCMGGLYCHAQLRETIKHLVSRRAMDIEGLGDKLVTLFTNEKLIRDITGIYELDKAALLALPRMGKKSAENLLTAIEKSKKTTLPRFLYALGIRGVGETTARTLAQHFQELEPLMKASSEELLAIKDIGPVAVENIRGFFQQKYNVKLINKLIRLGIQWSKEKVTLESRVAGKTFVLSGSLKTLTRDEAKEKIERLGGKASSSVSKNTDYLVYGKNPGSKYGKAKELKIPIIDEKSFLELLKK</sequence>
<feature type="binding site" evidence="11">
    <location>
        <begin position="35"/>
        <end position="39"/>
    </location>
    <ligand>
        <name>NAD(+)</name>
        <dbReference type="ChEBI" id="CHEBI:57540"/>
    </ligand>
</feature>
<keyword evidence="11" id="KW-0464">Manganese</keyword>
<comment type="cofactor">
    <cofactor evidence="11">
        <name>Mg(2+)</name>
        <dbReference type="ChEBI" id="CHEBI:18420"/>
    </cofactor>
    <cofactor evidence="11">
        <name>Mn(2+)</name>
        <dbReference type="ChEBI" id="CHEBI:29035"/>
    </cofactor>
</comment>
<dbReference type="SUPFAM" id="SSF50249">
    <property type="entry name" value="Nucleic acid-binding proteins"/>
    <property type="match status" value="1"/>
</dbReference>
<feature type="binding site" evidence="11">
    <location>
        <position position="176"/>
    </location>
    <ligand>
        <name>NAD(+)</name>
        <dbReference type="ChEBI" id="CHEBI:57540"/>
    </ligand>
</feature>
<protein>
    <recommendedName>
        <fullName evidence="11 12">DNA ligase</fullName>
        <ecNumber evidence="11 12">6.5.1.2</ecNumber>
    </recommendedName>
    <alternativeName>
        <fullName evidence="11">Polydeoxyribonucleotide synthase [NAD(+)]</fullName>
    </alternativeName>
</protein>
<evidence type="ECO:0000256" key="12">
    <source>
        <dbReference type="RuleBase" id="RU000618"/>
    </source>
</evidence>
<dbReference type="InterPro" id="IPR041663">
    <property type="entry name" value="DisA/LigA_HHH"/>
</dbReference>
<organism evidence="14 15">
    <name type="scientific">Candidatus Coxiella mudrowiae</name>
    <dbReference type="NCBI Taxonomy" id="2054173"/>
    <lineage>
        <taxon>Bacteria</taxon>
        <taxon>Pseudomonadati</taxon>
        <taxon>Pseudomonadota</taxon>
        <taxon>Gammaproteobacteria</taxon>
        <taxon>Legionellales</taxon>
        <taxon>Coxiellaceae</taxon>
        <taxon>Coxiella</taxon>
    </lineage>
</organism>
<comment type="caution">
    <text evidence="11">Lacks conserved residue(s) required for the propagation of feature annotation.</text>
</comment>
<evidence type="ECO:0000256" key="2">
    <source>
        <dbReference type="ARBA" id="ARBA00022598"/>
    </source>
</evidence>
<dbReference type="Gene3D" id="1.10.287.610">
    <property type="entry name" value="Helix hairpin bin"/>
    <property type="match status" value="1"/>
</dbReference>
<feature type="binding site" evidence="11">
    <location>
        <begin position="84"/>
        <end position="85"/>
    </location>
    <ligand>
        <name>NAD(+)</name>
        <dbReference type="ChEBI" id="CHEBI:57540"/>
    </ligand>
</feature>
<feature type="binding site" evidence="11">
    <location>
        <position position="139"/>
    </location>
    <ligand>
        <name>NAD(+)</name>
        <dbReference type="ChEBI" id="CHEBI:57540"/>
    </ligand>
</feature>
<dbReference type="HAMAP" id="MF_01588">
    <property type="entry name" value="DNA_ligase_A"/>
    <property type="match status" value="1"/>
</dbReference>
<dbReference type="InterPro" id="IPR013839">
    <property type="entry name" value="DNAligase_adenylation"/>
</dbReference>
<feature type="domain" description="BRCT" evidence="13">
    <location>
        <begin position="592"/>
        <end position="670"/>
    </location>
</feature>
<evidence type="ECO:0000313" key="15">
    <source>
        <dbReference type="Proteomes" id="UP000063965"/>
    </source>
</evidence>
<name>A0ABM5UUE4_9COXI</name>
<keyword evidence="6 11" id="KW-0862">Zinc</keyword>
<dbReference type="Gene3D" id="3.30.470.30">
    <property type="entry name" value="DNA ligase/mRNA capping enzyme"/>
    <property type="match status" value="1"/>
</dbReference>
<dbReference type="PANTHER" id="PTHR23389:SF9">
    <property type="entry name" value="DNA LIGASE"/>
    <property type="match status" value="1"/>
</dbReference>
<dbReference type="Pfam" id="PF03119">
    <property type="entry name" value="DNA_ligase_ZBD"/>
    <property type="match status" value="1"/>
</dbReference>
<dbReference type="RefSeq" id="WP_048875173.1">
    <property type="nucleotide sequence ID" value="NZ_CP011126.1"/>
</dbReference>
<feature type="active site" description="N6-AMP-lysine intermediate" evidence="11">
    <location>
        <position position="118"/>
    </location>
</feature>
<dbReference type="EMBL" id="CP011126">
    <property type="protein sequence ID" value="AKQ33576.1"/>
    <property type="molecule type" value="Genomic_DNA"/>
</dbReference>
<comment type="similarity">
    <text evidence="11">Belongs to the NAD-dependent DNA ligase family. LigA subfamily.</text>
</comment>
<keyword evidence="4 11" id="KW-0479">Metal-binding</keyword>
<keyword evidence="9 11" id="KW-0234">DNA repair</keyword>
<dbReference type="CDD" id="cd17748">
    <property type="entry name" value="BRCT_DNA_ligase_like"/>
    <property type="match status" value="1"/>
</dbReference>
<feature type="binding site" evidence="11">
    <location>
        <position position="116"/>
    </location>
    <ligand>
        <name>NAD(+)</name>
        <dbReference type="ChEBI" id="CHEBI:57540"/>
    </ligand>
</feature>
<evidence type="ECO:0000259" key="13">
    <source>
        <dbReference type="PROSITE" id="PS50172"/>
    </source>
</evidence>
<keyword evidence="5 11" id="KW-0227">DNA damage</keyword>
<dbReference type="Proteomes" id="UP000063965">
    <property type="component" value="Chromosome"/>
</dbReference>
<dbReference type="InterPro" id="IPR004149">
    <property type="entry name" value="Znf_DNAligase_C4"/>
</dbReference>
<dbReference type="InterPro" id="IPR018239">
    <property type="entry name" value="DNA_ligase_AS"/>
</dbReference>
<feature type="binding site" evidence="11">
    <location>
        <position position="293"/>
    </location>
    <ligand>
        <name>NAD(+)</name>
        <dbReference type="ChEBI" id="CHEBI:57540"/>
    </ligand>
</feature>
<evidence type="ECO:0000256" key="1">
    <source>
        <dbReference type="ARBA" id="ARBA00004067"/>
    </source>
</evidence>
<evidence type="ECO:0000256" key="4">
    <source>
        <dbReference type="ARBA" id="ARBA00022723"/>
    </source>
</evidence>
<dbReference type="InterPro" id="IPR003583">
    <property type="entry name" value="Hlx-hairpin-Hlx_DNA-bd_motif"/>
</dbReference>
<dbReference type="SUPFAM" id="SSF47781">
    <property type="entry name" value="RuvA domain 2-like"/>
    <property type="match status" value="1"/>
</dbReference>